<evidence type="ECO:0000313" key="4">
    <source>
        <dbReference type="Proteomes" id="UP000552954"/>
    </source>
</evidence>
<protein>
    <recommendedName>
        <fullName evidence="2">PKD domain-containing protein</fullName>
    </recommendedName>
</protein>
<dbReference type="Gene3D" id="2.60.40.10">
    <property type="entry name" value="Immunoglobulins"/>
    <property type="match status" value="1"/>
</dbReference>
<accession>A0A849KF49</accession>
<dbReference type="EMBL" id="JABFCS010000001">
    <property type="protein sequence ID" value="NNU44096.1"/>
    <property type="molecule type" value="Genomic_DNA"/>
</dbReference>
<evidence type="ECO:0000259" key="2">
    <source>
        <dbReference type="PROSITE" id="PS50093"/>
    </source>
</evidence>
<dbReference type="PROSITE" id="PS51257">
    <property type="entry name" value="PROKAR_LIPOPROTEIN"/>
    <property type="match status" value="1"/>
</dbReference>
<dbReference type="InterPro" id="IPR035986">
    <property type="entry name" value="PKD_dom_sf"/>
</dbReference>
<sequence length="593" mass="60302">MKSCPLVPALLVSVLAACGGGGDDASSAPDQAAGAQALQGTALAAPMYAVDFVAPAASGNDLNDAGHVVGKSHPDPGCGPFCLPAEETVLWKGGERIVLPTVPGADANSQYPMYINNSGLIAGMAGVPGSATRAVVWLPGAGGYSARDLGVFPGTSSVDVGGLDEQGRLVGWATLGGAIPSIALPFMWTQAAGMVDLRAMGYPNERPLAMSPGGKVVTWGFWYQLGEPRSAKALPPPPQGFMGVGSNGSVINDDGDQAHFLVTTGSQNLVYPFRLTAGGGWQQLTGAGTGRLSRARMGAISAGQDVSFTAQSTGMVAPGPAGLGQPLAARMSPAYPGATVTDAGAMNAAGQVLSQVMIGRSQRLVKLTPVSACASNCLVSSSLVMTGQFVQDPALPGSCVQGGRMHNLATAAVTIRSETGTPLANVKVSGRFLDDYWTNQAVTGTTDASGVVRWSHKGLCGAGAIAFFVDSASLEGRTLDRTRGTLTGYVIPGATSEPLPAPEPAPVANVAPVAQPAVNCTAGRACSFTASGSYDPDGSITAYRWAESNGTTWSTQAVFTKTFGKAGRESVVLHVTDNGGLVASKKLTFTVQR</sequence>
<dbReference type="SMART" id="SM00089">
    <property type="entry name" value="PKD"/>
    <property type="match status" value="1"/>
</dbReference>
<keyword evidence="1" id="KW-0732">Signal</keyword>
<dbReference type="RefSeq" id="WP_171560432.1">
    <property type="nucleotide sequence ID" value="NZ_JABFCS010000001.1"/>
</dbReference>
<organism evidence="3 4">
    <name type="scientific">Ramlibacter montanisoli</name>
    <dbReference type="NCBI Taxonomy" id="2732512"/>
    <lineage>
        <taxon>Bacteria</taxon>
        <taxon>Pseudomonadati</taxon>
        <taxon>Pseudomonadota</taxon>
        <taxon>Betaproteobacteria</taxon>
        <taxon>Burkholderiales</taxon>
        <taxon>Comamonadaceae</taxon>
        <taxon>Ramlibacter</taxon>
    </lineage>
</organism>
<dbReference type="Proteomes" id="UP000552954">
    <property type="component" value="Unassembled WGS sequence"/>
</dbReference>
<feature type="domain" description="PKD" evidence="2">
    <location>
        <begin position="521"/>
        <end position="593"/>
    </location>
</feature>
<comment type="caution">
    <text evidence="3">The sequence shown here is derived from an EMBL/GenBank/DDBJ whole genome shotgun (WGS) entry which is preliminary data.</text>
</comment>
<keyword evidence="4" id="KW-1185">Reference proteome</keyword>
<dbReference type="Pfam" id="PF18911">
    <property type="entry name" value="PKD_4"/>
    <property type="match status" value="1"/>
</dbReference>
<reference evidence="3 4" key="2">
    <citation type="submission" date="2020-06" db="EMBL/GenBank/DDBJ databases">
        <title>Ramlibacter rhizophilus sp. nov., isolated from rhizosphere soil of national flower Mugunghwa from South Korea.</title>
        <authorList>
            <person name="Zheng-Fei Y."/>
            <person name="Huan T."/>
        </authorList>
    </citation>
    <scope>NUCLEOTIDE SEQUENCE [LARGE SCALE GENOMIC DNA]</scope>
    <source>
        <strain evidence="3 4">B156</strain>
    </source>
</reference>
<name>A0A849KF49_9BURK</name>
<feature type="chain" id="PRO_5032898010" description="PKD domain-containing protein" evidence="1">
    <location>
        <begin position="20"/>
        <end position="593"/>
    </location>
</feature>
<evidence type="ECO:0000313" key="3">
    <source>
        <dbReference type="EMBL" id="NNU44096.1"/>
    </source>
</evidence>
<gene>
    <name evidence="3" type="ORF">HK415_14425</name>
</gene>
<dbReference type="SUPFAM" id="SSF49299">
    <property type="entry name" value="PKD domain"/>
    <property type="match status" value="1"/>
</dbReference>
<feature type="signal peptide" evidence="1">
    <location>
        <begin position="1"/>
        <end position="19"/>
    </location>
</feature>
<evidence type="ECO:0000256" key="1">
    <source>
        <dbReference type="SAM" id="SignalP"/>
    </source>
</evidence>
<dbReference type="InterPro" id="IPR022409">
    <property type="entry name" value="PKD/Chitinase_dom"/>
</dbReference>
<dbReference type="PROSITE" id="PS50093">
    <property type="entry name" value="PKD"/>
    <property type="match status" value="1"/>
</dbReference>
<dbReference type="InterPro" id="IPR013783">
    <property type="entry name" value="Ig-like_fold"/>
</dbReference>
<reference evidence="3 4" key="1">
    <citation type="submission" date="2020-05" db="EMBL/GenBank/DDBJ databases">
        <authorList>
            <person name="Khan S.A."/>
            <person name="Jeon C.O."/>
            <person name="Chun B.H."/>
        </authorList>
    </citation>
    <scope>NUCLEOTIDE SEQUENCE [LARGE SCALE GENOMIC DNA]</scope>
    <source>
        <strain evidence="3 4">B156</strain>
    </source>
</reference>
<dbReference type="AlphaFoldDB" id="A0A849KF49"/>
<dbReference type="InterPro" id="IPR000601">
    <property type="entry name" value="PKD_dom"/>
</dbReference>
<proteinExistence type="predicted"/>
<dbReference type="CDD" id="cd00146">
    <property type="entry name" value="PKD"/>
    <property type="match status" value="1"/>
</dbReference>